<keyword evidence="2 5" id="KW-0812">Transmembrane</keyword>
<feature type="transmembrane region" description="Helical" evidence="5">
    <location>
        <begin position="299"/>
        <end position="317"/>
    </location>
</feature>
<dbReference type="GO" id="GO:0005262">
    <property type="term" value="F:calcium channel activity"/>
    <property type="evidence" value="ECO:0007669"/>
    <property type="project" value="TreeGrafter"/>
</dbReference>
<protein>
    <submittedName>
        <fullName evidence="7">Calcium/sodium antiporter</fullName>
    </submittedName>
</protein>
<feature type="transmembrane region" description="Helical" evidence="5">
    <location>
        <begin position="80"/>
        <end position="97"/>
    </location>
</feature>
<accession>A0A6C1BA94</accession>
<dbReference type="KEGG" id="azq:G3580_17765"/>
<dbReference type="GO" id="GO:0006874">
    <property type="term" value="P:intracellular calcium ion homeostasis"/>
    <property type="evidence" value="ECO:0007669"/>
    <property type="project" value="TreeGrafter"/>
</dbReference>
<feature type="transmembrane region" description="Helical" evidence="5">
    <location>
        <begin position="128"/>
        <end position="144"/>
    </location>
</feature>
<evidence type="ECO:0000259" key="6">
    <source>
        <dbReference type="Pfam" id="PF01699"/>
    </source>
</evidence>
<dbReference type="AlphaFoldDB" id="A0A6C1BA94"/>
<name>A0A6C1BA94_9RHOO</name>
<gene>
    <name evidence="7" type="ORF">G3580_17765</name>
</gene>
<evidence type="ECO:0000256" key="5">
    <source>
        <dbReference type="SAM" id="Phobius"/>
    </source>
</evidence>
<organism evidence="7 8">
    <name type="scientific">Nitrogeniibacter mangrovi</name>
    <dbReference type="NCBI Taxonomy" id="2016596"/>
    <lineage>
        <taxon>Bacteria</taxon>
        <taxon>Pseudomonadati</taxon>
        <taxon>Pseudomonadota</taxon>
        <taxon>Betaproteobacteria</taxon>
        <taxon>Rhodocyclales</taxon>
        <taxon>Zoogloeaceae</taxon>
        <taxon>Nitrogeniibacter</taxon>
    </lineage>
</organism>
<comment type="subcellular location">
    <subcellularLocation>
        <location evidence="1">Membrane</location>
        <topology evidence="1">Multi-pass membrane protein</topology>
    </subcellularLocation>
</comment>
<keyword evidence="4 5" id="KW-0472">Membrane</keyword>
<feature type="transmembrane region" description="Helical" evidence="5">
    <location>
        <begin position="175"/>
        <end position="201"/>
    </location>
</feature>
<dbReference type="Pfam" id="PF01699">
    <property type="entry name" value="Na_Ca_ex"/>
    <property type="match status" value="2"/>
</dbReference>
<evidence type="ECO:0000256" key="4">
    <source>
        <dbReference type="ARBA" id="ARBA00023136"/>
    </source>
</evidence>
<keyword evidence="8" id="KW-1185">Reference proteome</keyword>
<reference evidence="7 8" key="1">
    <citation type="submission" date="2020-02" db="EMBL/GenBank/DDBJ databases">
        <title>Nitrogenibacter mangrovi gen. nov., sp. nov. isolated from mangrove sediment, a denitrifying betaproteobacterium.</title>
        <authorList>
            <person name="Liao H."/>
            <person name="Tian Y."/>
        </authorList>
    </citation>
    <scope>NUCLEOTIDE SEQUENCE [LARGE SCALE GENOMIC DNA]</scope>
    <source>
        <strain evidence="7 8">M9-3-2</strain>
    </source>
</reference>
<feature type="transmembrane region" description="Helical" evidence="5">
    <location>
        <begin position="207"/>
        <end position="231"/>
    </location>
</feature>
<dbReference type="EMBL" id="CP048836">
    <property type="protein sequence ID" value="QID19300.1"/>
    <property type="molecule type" value="Genomic_DNA"/>
</dbReference>
<evidence type="ECO:0000256" key="2">
    <source>
        <dbReference type="ARBA" id="ARBA00022692"/>
    </source>
</evidence>
<dbReference type="PANTHER" id="PTHR10846:SF8">
    <property type="entry name" value="INNER MEMBRANE PROTEIN YRBG"/>
    <property type="match status" value="1"/>
</dbReference>
<feature type="domain" description="Sodium/calcium exchanger membrane region" evidence="6">
    <location>
        <begin position="175"/>
        <end position="316"/>
    </location>
</feature>
<evidence type="ECO:0000313" key="8">
    <source>
        <dbReference type="Proteomes" id="UP000501991"/>
    </source>
</evidence>
<dbReference type="InterPro" id="IPR044880">
    <property type="entry name" value="NCX_ion-bd_dom_sf"/>
</dbReference>
<dbReference type="NCBIfam" id="TIGR00367">
    <property type="entry name" value="calcium/sodium antiporter"/>
    <property type="match status" value="1"/>
</dbReference>
<dbReference type="PANTHER" id="PTHR10846">
    <property type="entry name" value="SODIUM/POTASSIUM/CALCIUM EXCHANGER"/>
    <property type="match status" value="1"/>
</dbReference>
<proteinExistence type="predicted"/>
<dbReference type="GO" id="GO:0008273">
    <property type="term" value="F:calcium, potassium:sodium antiporter activity"/>
    <property type="evidence" value="ECO:0007669"/>
    <property type="project" value="TreeGrafter"/>
</dbReference>
<feature type="domain" description="Sodium/calcium exchanger membrane region" evidence="6">
    <location>
        <begin position="4"/>
        <end position="143"/>
    </location>
</feature>
<dbReference type="Gene3D" id="1.20.1420.30">
    <property type="entry name" value="NCX, central ion-binding region"/>
    <property type="match status" value="2"/>
</dbReference>
<feature type="transmembrane region" description="Helical" evidence="5">
    <location>
        <begin position="243"/>
        <end position="262"/>
    </location>
</feature>
<evidence type="ECO:0000256" key="3">
    <source>
        <dbReference type="ARBA" id="ARBA00022989"/>
    </source>
</evidence>
<feature type="transmembrane region" description="Helical" evidence="5">
    <location>
        <begin position="274"/>
        <end position="292"/>
    </location>
</feature>
<dbReference type="Proteomes" id="UP000501991">
    <property type="component" value="Chromosome"/>
</dbReference>
<dbReference type="InterPro" id="IPR004481">
    <property type="entry name" value="K/Na/Ca-exchanger"/>
</dbReference>
<dbReference type="GO" id="GO:0005886">
    <property type="term" value="C:plasma membrane"/>
    <property type="evidence" value="ECO:0007669"/>
    <property type="project" value="TreeGrafter"/>
</dbReference>
<dbReference type="RefSeq" id="WP_173767767.1">
    <property type="nucleotide sequence ID" value="NZ_CP048836.1"/>
</dbReference>
<dbReference type="Gene3D" id="6.10.280.80">
    <property type="entry name" value="NCX, peripheral helical region"/>
    <property type="match status" value="1"/>
</dbReference>
<evidence type="ECO:0000313" key="7">
    <source>
        <dbReference type="EMBL" id="QID19300.1"/>
    </source>
</evidence>
<evidence type="ECO:0000256" key="1">
    <source>
        <dbReference type="ARBA" id="ARBA00004141"/>
    </source>
</evidence>
<dbReference type="InterPro" id="IPR004837">
    <property type="entry name" value="NaCa_Exmemb"/>
</dbReference>
<sequence length="357" mass="37734">MIDLLLFLVGLVALTAGAEILVRGASRLALTFGLSPLVVGLTIVAFGTSAPEIAVAIEAALNGQADLTIGNVVGSNICNILLILGLGSLVGPLVVAGQVVRQEVPVMIAASALVVLLAWNGVIGRGEGVVLFVLLVAYVVFLVRQSRRASRREQQHYGEELPKATWDQHWAVQGAMVLGGLALLVIGADWLVAAAVTFAKWLGVSDLVIGLTVVAVGTSLPEVATSVMAAWRGERDMAIGNAVGSNVFNLLGCLGLGALISPTGLPVAPAALDFDLWVMLAVAVACLPIFLARRRIARWEGLLFLVYYAAYLIYLVLDARGSGALKTFSQAMLWFVIPLSVLTLIALSVHDRRTRRR</sequence>
<feature type="transmembrane region" description="Helical" evidence="5">
    <location>
        <begin position="329"/>
        <end position="349"/>
    </location>
</feature>
<keyword evidence="3 5" id="KW-1133">Transmembrane helix</keyword>